<gene>
    <name evidence="2" type="primary">LOAG_11563</name>
</gene>
<reference evidence="2" key="2">
    <citation type="submission" date="2016-11" db="UniProtKB">
        <authorList>
            <consortium name="WormBaseParasite"/>
        </authorList>
    </citation>
    <scope>IDENTIFICATION</scope>
</reference>
<dbReference type="Proteomes" id="UP000095285">
    <property type="component" value="Unassembled WGS sequence"/>
</dbReference>
<protein>
    <submittedName>
        <fullName evidence="2">Uncharacterized protein</fullName>
    </submittedName>
</protein>
<sequence length="107" mass="12191">MNPGLRSIVYVKQPAYIQQFTSKRSGHVKQFTSSNQSTTIYVKQSVYNSLRQATSLRQAISLQQSTSSSQCLRQAASLYPTVCVKKIQSRQIDPICIKQMRCYHDDI</sequence>
<dbReference type="AlphaFoldDB" id="A0A1I7V618"/>
<evidence type="ECO:0000313" key="2">
    <source>
        <dbReference type="WBParaSite" id="EN70_10269"/>
    </source>
</evidence>
<evidence type="ECO:0000313" key="1">
    <source>
        <dbReference type="Proteomes" id="UP000095285"/>
    </source>
</evidence>
<reference evidence="1" key="1">
    <citation type="submission" date="2012-04" db="EMBL/GenBank/DDBJ databases">
        <title>The Genome Sequence of Loa loa.</title>
        <authorList>
            <consortium name="The Broad Institute Genome Sequencing Platform"/>
            <consortium name="Broad Institute Genome Sequencing Center for Infectious Disease"/>
            <person name="Nutman T.B."/>
            <person name="Fink D.L."/>
            <person name="Russ C."/>
            <person name="Young S."/>
            <person name="Zeng Q."/>
            <person name="Gargeya S."/>
            <person name="Alvarado L."/>
            <person name="Berlin A."/>
            <person name="Chapman S.B."/>
            <person name="Chen Z."/>
            <person name="Freedman E."/>
            <person name="Gellesch M."/>
            <person name="Goldberg J."/>
            <person name="Griggs A."/>
            <person name="Gujja S."/>
            <person name="Heilman E.R."/>
            <person name="Heiman D."/>
            <person name="Howarth C."/>
            <person name="Mehta T."/>
            <person name="Neiman D."/>
            <person name="Pearson M."/>
            <person name="Roberts A."/>
            <person name="Saif S."/>
            <person name="Shea T."/>
            <person name="Shenoy N."/>
            <person name="Sisk P."/>
            <person name="Stolte C."/>
            <person name="Sykes S."/>
            <person name="White J."/>
            <person name="Yandava C."/>
            <person name="Haas B."/>
            <person name="Henn M.R."/>
            <person name="Nusbaum C."/>
            <person name="Birren B."/>
        </authorList>
    </citation>
    <scope>NUCLEOTIDE SEQUENCE [LARGE SCALE GENOMIC DNA]</scope>
</reference>
<organism evidence="1 2">
    <name type="scientific">Loa loa</name>
    <name type="common">Eye worm</name>
    <name type="synonym">Filaria loa</name>
    <dbReference type="NCBI Taxonomy" id="7209"/>
    <lineage>
        <taxon>Eukaryota</taxon>
        <taxon>Metazoa</taxon>
        <taxon>Ecdysozoa</taxon>
        <taxon>Nematoda</taxon>
        <taxon>Chromadorea</taxon>
        <taxon>Rhabditida</taxon>
        <taxon>Spirurina</taxon>
        <taxon>Spiruromorpha</taxon>
        <taxon>Filarioidea</taxon>
        <taxon>Onchocercidae</taxon>
        <taxon>Loa</taxon>
    </lineage>
</organism>
<dbReference type="WBParaSite" id="EN70_10269">
    <property type="protein sequence ID" value="EN70_10269"/>
    <property type="gene ID" value="EN70_10269"/>
</dbReference>
<name>A0A1I7V618_LOALO</name>
<accession>A0A1I7V618</accession>
<proteinExistence type="predicted"/>
<keyword evidence="1" id="KW-1185">Reference proteome</keyword>